<protein>
    <submittedName>
        <fullName evidence="7">AI-2E family transporter</fullName>
    </submittedName>
</protein>
<dbReference type="PANTHER" id="PTHR21716">
    <property type="entry name" value="TRANSMEMBRANE PROTEIN"/>
    <property type="match status" value="1"/>
</dbReference>
<evidence type="ECO:0000256" key="6">
    <source>
        <dbReference type="SAM" id="Phobius"/>
    </source>
</evidence>
<dbReference type="EMBL" id="QRGR01000007">
    <property type="protein sequence ID" value="RDV15835.1"/>
    <property type="molecule type" value="Genomic_DNA"/>
</dbReference>
<dbReference type="GO" id="GO:0055085">
    <property type="term" value="P:transmembrane transport"/>
    <property type="evidence" value="ECO:0007669"/>
    <property type="project" value="TreeGrafter"/>
</dbReference>
<feature type="transmembrane region" description="Helical" evidence="6">
    <location>
        <begin position="268"/>
        <end position="290"/>
    </location>
</feature>
<dbReference type="AlphaFoldDB" id="A0A3D8LEK0"/>
<keyword evidence="4 6" id="KW-1133">Transmembrane helix</keyword>
<keyword evidence="3 6" id="KW-0812">Transmembrane</keyword>
<dbReference type="Pfam" id="PF01594">
    <property type="entry name" value="AI-2E_transport"/>
    <property type="match status" value="1"/>
</dbReference>
<sequence>MLDIYTYAKRVAIAALIVLLIVAGFYMLSQYGYFFLLVFAGILLAVLFCGMTDWIVRKVHMKRAIALAISVLFFFGLLFAAFWFVAPTVGEQFQQMRQTIPESLDRVQDWLSEQRWGEQLLSQIPEDPSSMLPEQEQILSQAGGAFSTTLGFLADLFIVIITALFFASDPALYTRGLAKLFPVRTRPRLMEVLTRCYHDLRMWLIGMLAAMAIIGISTAIGYSIIGLPMAFALALIAFLFAFVPNIGPWIAGIPAVLIGLLEGPDMALTVLLVYGGIQIVESWIITPIIFQKTVALPPALLLFFQVLLGLVQGGLGLLMAAPILAVLLVFIQELYVKDVLEAKPEDASASDVPESARATAKR</sequence>
<comment type="similarity">
    <text evidence="2">Belongs to the autoinducer-2 exporter (AI-2E) (TC 2.A.86) family.</text>
</comment>
<dbReference type="GO" id="GO:0016020">
    <property type="term" value="C:membrane"/>
    <property type="evidence" value="ECO:0007669"/>
    <property type="project" value="UniProtKB-SubCell"/>
</dbReference>
<gene>
    <name evidence="7" type="ORF">DXT99_07500</name>
</gene>
<dbReference type="Proteomes" id="UP000256708">
    <property type="component" value="Unassembled WGS sequence"/>
</dbReference>
<evidence type="ECO:0000256" key="2">
    <source>
        <dbReference type="ARBA" id="ARBA00009773"/>
    </source>
</evidence>
<reference evidence="8" key="1">
    <citation type="submission" date="2018-08" db="EMBL/GenBank/DDBJ databases">
        <authorList>
            <person name="Liu Z.-W."/>
            <person name="Du Z.-J."/>
        </authorList>
    </citation>
    <scope>NUCLEOTIDE SEQUENCE [LARGE SCALE GENOMIC DNA]</scope>
    <source>
        <strain evidence="8">H4X</strain>
    </source>
</reference>
<feature type="transmembrane region" description="Helical" evidence="6">
    <location>
        <begin position="64"/>
        <end position="86"/>
    </location>
</feature>
<comment type="caution">
    <text evidence="7">The sequence shown here is derived from an EMBL/GenBank/DDBJ whole genome shotgun (WGS) entry which is preliminary data.</text>
</comment>
<dbReference type="OrthoDB" id="5761230at2"/>
<dbReference type="InterPro" id="IPR002549">
    <property type="entry name" value="AI-2E-like"/>
</dbReference>
<organism evidence="7 8">
    <name type="scientific">Pontibacter diazotrophicus</name>
    <dbReference type="NCBI Taxonomy" id="1400979"/>
    <lineage>
        <taxon>Bacteria</taxon>
        <taxon>Pseudomonadati</taxon>
        <taxon>Bacteroidota</taxon>
        <taxon>Cytophagia</taxon>
        <taxon>Cytophagales</taxon>
        <taxon>Hymenobacteraceae</taxon>
        <taxon>Pontibacter</taxon>
    </lineage>
</organism>
<feature type="transmembrane region" description="Helical" evidence="6">
    <location>
        <begin position="202"/>
        <end position="225"/>
    </location>
</feature>
<comment type="subcellular location">
    <subcellularLocation>
        <location evidence="1">Membrane</location>
        <topology evidence="1">Multi-pass membrane protein</topology>
    </subcellularLocation>
</comment>
<evidence type="ECO:0000256" key="1">
    <source>
        <dbReference type="ARBA" id="ARBA00004141"/>
    </source>
</evidence>
<dbReference type="RefSeq" id="WP_115564907.1">
    <property type="nucleotide sequence ID" value="NZ_QRGR01000007.1"/>
</dbReference>
<evidence type="ECO:0000313" key="8">
    <source>
        <dbReference type="Proteomes" id="UP000256708"/>
    </source>
</evidence>
<feature type="transmembrane region" description="Helical" evidence="6">
    <location>
        <begin position="302"/>
        <end position="331"/>
    </location>
</feature>
<evidence type="ECO:0000256" key="4">
    <source>
        <dbReference type="ARBA" id="ARBA00022989"/>
    </source>
</evidence>
<keyword evidence="5 6" id="KW-0472">Membrane</keyword>
<evidence type="ECO:0000313" key="7">
    <source>
        <dbReference type="EMBL" id="RDV15835.1"/>
    </source>
</evidence>
<keyword evidence="8" id="KW-1185">Reference proteome</keyword>
<evidence type="ECO:0000256" key="3">
    <source>
        <dbReference type="ARBA" id="ARBA00022692"/>
    </source>
</evidence>
<feature type="transmembrane region" description="Helical" evidence="6">
    <location>
        <begin position="231"/>
        <end position="261"/>
    </location>
</feature>
<name>A0A3D8LEK0_9BACT</name>
<feature type="transmembrane region" description="Helical" evidence="6">
    <location>
        <begin position="33"/>
        <end position="52"/>
    </location>
</feature>
<feature type="transmembrane region" description="Helical" evidence="6">
    <location>
        <begin position="156"/>
        <end position="181"/>
    </location>
</feature>
<accession>A0A3D8LEK0</accession>
<proteinExistence type="inferred from homology"/>
<evidence type="ECO:0000256" key="5">
    <source>
        <dbReference type="ARBA" id="ARBA00023136"/>
    </source>
</evidence>
<feature type="transmembrane region" description="Helical" evidence="6">
    <location>
        <begin position="7"/>
        <end position="27"/>
    </location>
</feature>
<dbReference type="PANTHER" id="PTHR21716:SF62">
    <property type="entry name" value="TRANSPORT PROTEIN YDBI-RELATED"/>
    <property type="match status" value="1"/>
</dbReference>